<dbReference type="Proteomes" id="UP001146120">
    <property type="component" value="Unassembled WGS sequence"/>
</dbReference>
<feature type="compositionally biased region" description="Basic residues" evidence="3">
    <location>
        <begin position="68"/>
        <end position="83"/>
    </location>
</feature>
<feature type="coiled-coil region" evidence="2">
    <location>
        <begin position="438"/>
        <end position="465"/>
    </location>
</feature>
<dbReference type="AlphaFoldDB" id="A0AAV2Z7U9"/>
<dbReference type="EMBL" id="DAKRPA010000036">
    <property type="protein sequence ID" value="DBA02094.1"/>
    <property type="molecule type" value="Genomic_DNA"/>
</dbReference>
<dbReference type="GO" id="GO:0000398">
    <property type="term" value="P:mRNA splicing, via spliceosome"/>
    <property type="evidence" value="ECO:0007669"/>
    <property type="project" value="TreeGrafter"/>
</dbReference>
<organism evidence="6 7">
    <name type="scientific">Lagenidium giganteum</name>
    <dbReference type="NCBI Taxonomy" id="4803"/>
    <lineage>
        <taxon>Eukaryota</taxon>
        <taxon>Sar</taxon>
        <taxon>Stramenopiles</taxon>
        <taxon>Oomycota</taxon>
        <taxon>Peronosporomycetes</taxon>
        <taxon>Pythiales</taxon>
        <taxon>Pythiaceae</taxon>
    </lineage>
</organism>
<dbReference type="PANTHER" id="PTHR12072:SF5">
    <property type="entry name" value="CWF19-LIKE PROTEIN 2"/>
    <property type="match status" value="1"/>
</dbReference>
<accession>A0AAV2Z7U9</accession>
<dbReference type="SUPFAM" id="SSF54197">
    <property type="entry name" value="HIT-like"/>
    <property type="match status" value="1"/>
</dbReference>
<dbReference type="GO" id="GO:0071014">
    <property type="term" value="C:post-mRNA release spliceosomal complex"/>
    <property type="evidence" value="ECO:0007669"/>
    <property type="project" value="TreeGrafter"/>
</dbReference>
<proteinExistence type="inferred from homology"/>
<dbReference type="InterPro" id="IPR006768">
    <property type="entry name" value="Cwf19-like_C_dom-1"/>
</dbReference>
<name>A0AAV2Z7U9_9STRA</name>
<evidence type="ECO:0000256" key="1">
    <source>
        <dbReference type="ARBA" id="ARBA00006795"/>
    </source>
</evidence>
<evidence type="ECO:0000313" key="6">
    <source>
        <dbReference type="EMBL" id="DBA02094.1"/>
    </source>
</evidence>
<evidence type="ECO:0008006" key="8">
    <source>
        <dbReference type="Google" id="ProtNLM"/>
    </source>
</evidence>
<dbReference type="Pfam" id="PF04676">
    <property type="entry name" value="CwfJ_C_2"/>
    <property type="match status" value="1"/>
</dbReference>
<feature type="domain" description="Cwf19-like C-terminal" evidence="5">
    <location>
        <begin position="588"/>
        <end position="711"/>
    </location>
</feature>
<comment type="similarity">
    <text evidence="1">Belongs to the CWF19 family.</text>
</comment>
<protein>
    <recommendedName>
        <fullName evidence="8">CWF19-like protein 2</fullName>
    </recommendedName>
</protein>
<reference evidence="6" key="1">
    <citation type="submission" date="2022-11" db="EMBL/GenBank/DDBJ databases">
        <authorList>
            <person name="Morgan W.R."/>
            <person name="Tartar A."/>
        </authorList>
    </citation>
    <scope>NUCLEOTIDE SEQUENCE</scope>
    <source>
        <strain evidence="6">ARSEF 373</strain>
    </source>
</reference>
<dbReference type="PANTHER" id="PTHR12072">
    <property type="entry name" value="CWF19, CELL CYCLE CONTROL PROTEIN"/>
    <property type="match status" value="1"/>
</dbReference>
<comment type="caution">
    <text evidence="6">The sequence shown here is derived from an EMBL/GenBank/DDBJ whole genome shotgun (WGS) entry which is preliminary data.</text>
</comment>
<feature type="region of interest" description="Disordered" evidence="3">
    <location>
        <begin position="238"/>
        <end position="398"/>
    </location>
</feature>
<feature type="compositionally biased region" description="Basic and acidic residues" evidence="3">
    <location>
        <begin position="254"/>
        <end position="288"/>
    </location>
</feature>
<evidence type="ECO:0000313" key="7">
    <source>
        <dbReference type="Proteomes" id="UP001146120"/>
    </source>
</evidence>
<dbReference type="InterPro" id="IPR040194">
    <property type="entry name" value="Cwf19-like"/>
</dbReference>
<dbReference type="InterPro" id="IPR006767">
    <property type="entry name" value="Cwf19-like_C_dom-2"/>
</dbReference>
<evidence type="ECO:0000259" key="4">
    <source>
        <dbReference type="Pfam" id="PF04676"/>
    </source>
</evidence>
<feature type="compositionally biased region" description="Basic and acidic residues" evidence="3">
    <location>
        <begin position="176"/>
        <end position="190"/>
    </location>
</feature>
<evidence type="ECO:0000256" key="3">
    <source>
        <dbReference type="SAM" id="MobiDB-lite"/>
    </source>
</evidence>
<reference evidence="6" key="2">
    <citation type="journal article" date="2023" name="Microbiol Resour">
        <title>Decontamination and Annotation of the Draft Genome Sequence of the Oomycete Lagenidium giganteum ARSEF 373.</title>
        <authorList>
            <person name="Morgan W.R."/>
            <person name="Tartar A."/>
        </authorList>
    </citation>
    <scope>NUCLEOTIDE SEQUENCE</scope>
    <source>
        <strain evidence="6">ARSEF 373</strain>
    </source>
</reference>
<dbReference type="InterPro" id="IPR036265">
    <property type="entry name" value="HIT-like_sf"/>
</dbReference>
<evidence type="ECO:0000256" key="2">
    <source>
        <dbReference type="SAM" id="Coils"/>
    </source>
</evidence>
<feature type="region of interest" description="Disordered" evidence="3">
    <location>
        <begin position="165"/>
        <end position="198"/>
    </location>
</feature>
<keyword evidence="7" id="KW-1185">Reference proteome</keyword>
<feature type="compositionally biased region" description="Basic and acidic residues" evidence="3">
    <location>
        <begin position="367"/>
        <end position="398"/>
    </location>
</feature>
<dbReference type="Pfam" id="PF04677">
    <property type="entry name" value="CwfJ_C_1"/>
    <property type="match status" value="1"/>
</dbReference>
<feature type="compositionally biased region" description="Basic residues" evidence="3">
    <location>
        <begin position="24"/>
        <end position="37"/>
    </location>
</feature>
<keyword evidence="2" id="KW-0175">Coiled coil</keyword>
<feature type="domain" description="Cwf19-like protein C-terminal" evidence="4">
    <location>
        <begin position="720"/>
        <end position="822"/>
    </location>
</feature>
<evidence type="ECO:0000259" key="5">
    <source>
        <dbReference type="Pfam" id="PF04677"/>
    </source>
</evidence>
<feature type="compositionally biased region" description="Basic and acidic residues" evidence="3">
    <location>
        <begin position="304"/>
        <end position="321"/>
    </location>
</feature>
<feature type="region of interest" description="Disordered" evidence="3">
    <location>
        <begin position="1"/>
        <end position="118"/>
    </location>
</feature>
<gene>
    <name evidence="6" type="ORF">N0F65_011161</name>
</gene>
<feature type="compositionally biased region" description="Basic residues" evidence="3">
    <location>
        <begin position="354"/>
        <end position="366"/>
    </location>
</feature>
<dbReference type="Gene3D" id="3.30.428.10">
    <property type="entry name" value="HIT-like"/>
    <property type="match status" value="1"/>
</dbReference>
<sequence length="833" mass="95692">MSSLLDGIQFLPEGSGRRSDKKDKAAKKDKKKHKHARHEPDWLNPLMEKRMKKKRRSRDDDGDDSDRKHRKREKRKHKSKRRRASSDSDSDSDSSDSGDHRKQQPPAAAALPRDEWMEMPFLAPEKPNAVVKTAEELQQEADARKVQEEIAAGVREPVTGMYYRFYDPKNPTKHTKLVDESEEKVNRGGEDEKDEMPLFGYGGASWRAKMLQRAKERARASGKPLEEIVRQQFGGTLEELERSAEGSAGANAHLDYRRPDRSARPESSERRDRERRTLPVGRDAKDKQLLSSFSTRVQHAVARTMDEKTTRGNDKKQKSGGDDDEEEEPIDYSKLPDFEERHGRFAPARESHSRHDKRSPRRRYSRKREEQERRRQFLYGKKETATAEHSTEQKEEEVCVQRTAATHESAQLLGSSGNDYQASVDLNKLAAKALRAQMMGKTELFHKLKEQLNELEAQREASATATAVPHFEAVAGAMPALEKEDMRYGSRKGKKKASAQDDNVSLEELVRRERMSSAHVDNGNMDAIYARNIVRLGGRYKGTEFTSNQTPSGFDEEDQIDTRLMQRPEAHLTKRAAAERERAMFVSENKRFEDRTQKCAFCMPSPVFKKHLMLSLGEYTYLAIPSRPRLNDGHCFIAPIEHVPSFSQANEQVCEELNKFKRALARMYRKKHSKSVIFMEQTGAPHKRRHSIIECIPVPDDVAQDTPLFFKQELMQVDEEWSTHKKIIDTSEGGIKRHVPPQFAYFHIEWVARNGKSTGGYAHVIEDEAQFPRDFGVNVVAGMLDVEPPKYGHRNADQRKSFEDEKNQVLAFLKDWERFDWTQDLDGGGFEQT</sequence>
<feature type="compositionally biased region" description="Basic and acidic residues" evidence="3">
    <location>
        <begin position="334"/>
        <end position="353"/>
    </location>
</feature>